<dbReference type="PANTHER" id="PTHR24286:SF221">
    <property type="entry name" value="TAXADIENE 5-ALPHA HYDROXYLASE"/>
    <property type="match status" value="1"/>
</dbReference>
<evidence type="ECO:0000313" key="5">
    <source>
        <dbReference type="Proteomes" id="UP000017836"/>
    </source>
</evidence>
<keyword evidence="5" id="KW-1185">Reference proteome</keyword>
<feature type="binding site" description="axial binding residue" evidence="3">
    <location>
        <position position="49"/>
    </location>
    <ligand>
        <name>heme</name>
        <dbReference type="ChEBI" id="CHEBI:30413"/>
    </ligand>
    <ligandPart>
        <name>Fe</name>
        <dbReference type="ChEBI" id="CHEBI:18248"/>
    </ligandPart>
</feature>
<dbReference type="Proteomes" id="UP000017836">
    <property type="component" value="Unassembled WGS sequence"/>
</dbReference>
<keyword evidence="1 3" id="KW-0479">Metal-binding</keyword>
<gene>
    <name evidence="4" type="ORF">AMTR_s00032p00231870</name>
</gene>
<dbReference type="GO" id="GO:0020037">
    <property type="term" value="F:heme binding"/>
    <property type="evidence" value="ECO:0007669"/>
    <property type="project" value="InterPro"/>
</dbReference>
<protein>
    <recommendedName>
        <fullName evidence="6">Cytochrome P450</fullName>
    </recommendedName>
</protein>
<dbReference type="GO" id="GO:0005506">
    <property type="term" value="F:iron ion binding"/>
    <property type="evidence" value="ECO:0007669"/>
    <property type="project" value="InterPro"/>
</dbReference>
<dbReference type="Gene3D" id="1.10.630.10">
    <property type="entry name" value="Cytochrome P450"/>
    <property type="match status" value="1"/>
</dbReference>
<evidence type="ECO:0000256" key="1">
    <source>
        <dbReference type="ARBA" id="ARBA00022723"/>
    </source>
</evidence>
<dbReference type="eggNOG" id="KOG0157">
    <property type="taxonomic scope" value="Eukaryota"/>
</dbReference>
<sequence>MHVQVLWTTYGTHYDPQYFPNPESFDPNRFEEAVRPYVYLPFGGGPRLCARFELAKMQILVFMHMMVTKYDWSLVYLHEPITIDPLPAPLYGMPINIYERNTKSN</sequence>
<evidence type="ECO:0000256" key="2">
    <source>
        <dbReference type="ARBA" id="ARBA00023004"/>
    </source>
</evidence>
<organism evidence="4 5">
    <name type="scientific">Amborella trichopoda</name>
    <dbReference type="NCBI Taxonomy" id="13333"/>
    <lineage>
        <taxon>Eukaryota</taxon>
        <taxon>Viridiplantae</taxon>
        <taxon>Streptophyta</taxon>
        <taxon>Embryophyta</taxon>
        <taxon>Tracheophyta</taxon>
        <taxon>Spermatophyta</taxon>
        <taxon>Magnoliopsida</taxon>
        <taxon>Amborellales</taxon>
        <taxon>Amborellaceae</taxon>
        <taxon>Amborella</taxon>
    </lineage>
</organism>
<dbReference type="SUPFAM" id="SSF48264">
    <property type="entry name" value="Cytochrome P450"/>
    <property type="match status" value="1"/>
</dbReference>
<evidence type="ECO:0000256" key="3">
    <source>
        <dbReference type="PIRSR" id="PIRSR602401-1"/>
    </source>
</evidence>
<name>U5CYI3_AMBTC</name>
<dbReference type="GO" id="GO:0004497">
    <property type="term" value="F:monooxygenase activity"/>
    <property type="evidence" value="ECO:0007669"/>
    <property type="project" value="InterPro"/>
</dbReference>
<dbReference type="InterPro" id="IPR002401">
    <property type="entry name" value="Cyt_P450_E_grp-I"/>
</dbReference>
<evidence type="ECO:0000313" key="4">
    <source>
        <dbReference type="EMBL" id="ERN15010.1"/>
    </source>
</evidence>
<dbReference type="Gramene" id="ERN15010">
    <property type="protein sequence ID" value="ERN15010"/>
    <property type="gene ID" value="AMTR_s00032p00231870"/>
</dbReference>
<dbReference type="EMBL" id="KI392518">
    <property type="protein sequence ID" value="ERN15010.1"/>
    <property type="molecule type" value="Genomic_DNA"/>
</dbReference>
<dbReference type="InterPro" id="IPR001128">
    <property type="entry name" value="Cyt_P450"/>
</dbReference>
<proteinExistence type="predicted"/>
<dbReference type="Pfam" id="PF00067">
    <property type="entry name" value="p450"/>
    <property type="match status" value="1"/>
</dbReference>
<dbReference type="PRINTS" id="PR00463">
    <property type="entry name" value="EP450I"/>
</dbReference>
<dbReference type="GO" id="GO:0016705">
    <property type="term" value="F:oxidoreductase activity, acting on paired donors, with incorporation or reduction of molecular oxygen"/>
    <property type="evidence" value="ECO:0007669"/>
    <property type="project" value="InterPro"/>
</dbReference>
<evidence type="ECO:0008006" key="6">
    <source>
        <dbReference type="Google" id="ProtNLM"/>
    </source>
</evidence>
<comment type="cofactor">
    <cofactor evidence="3">
        <name>heme</name>
        <dbReference type="ChEBI" id="CHEBI:30413"/>
    </cofactor>
</comment>
<keyword evidence="2 3" id="KW-0408">Iron</keyword>
<reference evidence="5" key="1">
    <citation type="journal article" date="2013" name="Science">
        <title>The Amborella genome and the evolution of flowering plants.</title>
        <authorList>
            <consortium name="Amborella Genome Project"/>
        </authorList>
    </citation>
    <scope>NUCLEOTIDE SEQUENCE [LARGE SCALE GENOMIC DNA]</scope>
</reference>
<keyword evidence="3" id="KW-0349">Heme</keyword>
<dbReference type="InterPro" id="IPR036396">
    <property type="entry name" value="Cyt_P450_sf"/>
</dbReference>
<dbReference type="HOGENOM" id="CLU_001570_15_4_1"/>
<dbReference type="OMA" id="CDMFYNW"/>
<dbReference type="PANTHER" id="PTHR24286">
    <property type="entry name" value="CYTOCHROME P450 26"/>
    <property type="match status" value="1"/>
</dbReference>
<accession>U5CYI3</accession>
<dbReference type="AlphaFoldDB" id="U5CYI3"/>